<sequence length="203" mass="21226">MVNPWLPAPAIEEPSEAPAEQLPPAARVSGPQAGVVAADALPTVKHFSAPALWVVGTHGGSGESLLAQLREGWAPGGHAWPEQQYSNRAARVLLACRGSAHGLNSARAAAMQWAAGKSPTVELIGLVVVADAPGRAPKPLRDLAALVGGGVPRLWHVPWIEAWRLGAPVDHANPPRETARLLNDLDLIFNPGTPGATAERTPR</sequence>
<gene>
    <name evidence="2" type="ORF">GCM10025875_37180</name>
</gene>
<accession>A0AA37XIZ8</accession>
<evidence type="ECO:0000313" key="3">
    <source>
        <dbReference type="Proteomes" id="UP001157161"/>
    </source>
</evidence>
<dbReference type="Proteomes" id="UP001157161">
    <property type="component" value="Unassembled WGS sequence"/>
</dbReference>
<dbReference type="Pfam" id="PF20373">
    <property type="entry name" value="DUF6668"/>
    <property type="match status" value="1"/>
</dbReference>
<dbReference type="InterPro" id="IPR046609">
    <property type="entry name" value="DUF6668"/>
</dbReference>
<dbReference type="EMBL" id="BSUM01000004">
    <property type="protein sequence ID" value="GMA33726.1"/>
    <property type="molecule type" value="Genomic_DNA"/>
</dbReference>
<reference evidence="2" key="2">
    <citation type="submission" date="2023-02" db="EMBL/GenBank/DDBJ databases">
        <authorList>
            <person name="Sun Q."/>
            <person name="Mori K."/>
        </authorList>
    </citation>
    <scope>NUCLEOTIDE SEQUENCE</scope>
    <source>
        <strain evidence="2">NBRC 112290</strain>
    </source>
</reference>
<protein>
    <submittedName>
        <fullName evidence="2">Uncharacterized protein</fullName>
    </submittedName>
</protein>
<comment type="caution">
    <text evidence="2">The sequence shown here is derived from an EMBL/GenBank/DDBJ whole genome shotgun (WGS) entry which is preliminary data.</text>
</comment>
<feature type="region of interest" description="Disordered" evidence="1">
    <location>
        <begin position="1"/>
        <end position="27"/>
    </location>
</feature>
<proteinExistence type="predicted"/>
<feature type="compositionally biased region" description="Low complexity" evidence="1">
    <location>
        <begin position="8"/>
        <end position="20"/>
    </location>
</feature>
<dbReference type="RefSeq" id="WP_284253003.1">
    <property type="nucleotide sequence ID" value="NZ_BSUM01000004.1"/>
</dbReference>
<organism evidence="2 3">
    <name type="scientific">Litorihabitans aurantiacus</name>
    <dbReference type="NCBI Taxonomy" id="1930061"/>
    <lineage>
        <taxon>Bacteria</taxon>
        <taxon>Bacillati</taxon>
        <taxon>Actinomycetota</taxon>
        <taxon>Actinomycetes</taxon>
        <taxon>Micrococcales</taxon>
        <taxon>Beutenbergiaceae</taxon>
        <taxon>Litorihabitans</taxon>
    </lineage>
</organism>
<reference evidence="2" key="1">
    <citation type="journal article" date="2014" name="Int. J. Syst. Evol. Microbiol.">
        <title>Complete genome sequence of Corynebacterium casei LMG S-19264T (=DSM 44701T), isolated from a smear-ripened cheese.</title>
        <authorList>
            <consortium name="US DOE Joint Genome Institute (JGI-PGF)"/>
            <person name="Walter F."/>
            <person name="Albersmeier A."/>
            <person name="Kalinowski J."/>
            <person name="Ruckert C."/>
        </authorList>
    </citation>
    <scope>NUCLEOTIDE SEQUENCE</scope>
    <source>
        <strain evidence="2">NBRC 112290</strain>
    </source>
</reference>
<evidence type="ECO:0000313" key="2">
    <source>
        <dbReference type="EMBL" id="GMA33726.1"/>
    </source>
</evidence>
<keyword evidence="3" id="KW-1185">Reference proteome</keyword>
<evidence type="ECO:0000256" key="1">
    <source>
        <dbReference type="SAM" id="MobiDB-lite"/>
    </source>
</evidence>
<name>A0AA37XIZ8_9MICO</name>
<dbReference type="AlphaFoldDB" id="A0AA37XIZ8"/>